<dbReference type="Pfam" id="PF03235">
    <property type="entry name" value="GmrSD_N"/>
    <property type="match status" value="1"/>
</dbReference>
<dbReference type="Proteomes" id="UP000463939">
    <property type="component" value="Chromosome"/>
</dbReference>
<evidence type="ECO:0000313" key="3">
    <source>
        <dbReference type="Proteomes" id="UP000463939"/>
    </source>
</evidence>
<dbReference type="PANTHER" id="PTHR37292">
    <property type="entry name" value="VNG6097C"/>
    <property type="match status" value="1"/>
</dbReference>
<organism evidence="2 3">
    <name type="scientific">Sulfuriferula nivalis</name>
    <dbReference type="NCBI Taxonomy" id="2675298"/>
    <lineage>
        <taxon>Bacteria</taxon>
        <taxon>Pseudomonadati</taxon>
        <taxon>Pseudomonadota</taxon>
        <taxon>Betaproteobacteria</taxon>
        <taxon>Nitrosomonadales</taxon>
        <taxon>Sulfuricellaceae</taxon>
        <taxon>Sulfuriferula</taxon>
    </lineage>
</organism>
<dbReference type="InterPro" id="IPR004919">
    <property type="entry name" value="GmrSD_N"/>
</dbReference>
<sequence>MTDIKLDCDDWPFCNGAQVIGMKLPEYLAWASNTGTYAKQLLLPSIQRGFVWKPKQIVDLWDSLLRGMPIGSLMVSKLAAGESATNIVEDKRVSAEVQSESVGLLDGQQRTLSMLLGWFEKHSKQHCLWIDLGRDGGAGATFELRITTKAQPFGFQRISQTRLSRHERKEARKDYDKNHQQHEERRDYELFNLDKTEQPRPYVAGRNSKLFIRLTDAWNVFRGLSDKKAFMQKLFGDTDEEKVKHKLEQLYDAFERIASLEVPLILIPEYISQSQPEAKDNKNNEFTAPLILLFERIGSNATKLTPDDLLFSMIKQQWPEAHNLVEKVKSDDFPYPMSSSDYVMTAYRLAAAQTEVIVIGDNPRPKPSDFHRHLATLLGTKEKPGPLRNYLMKDSQFVNAFKSLGRTLIYRGEKDSGIPNYMLPHLSRGLIQVLLRWIMLNDEKTIADSRETIIAFALFWYLHIWNDDGASKKAFEIAGVEGAFPAEAIYNALIKSNSGNENEIGLALPLMPPDELNQILLPYESTRLLTADKLFKDDHNTIPQRELYKRFCWWRKPILLWLQRDYVEKAFSKLTSDSNLIDEDTVPYDYDHLCPQDHWGKHWSYIKCSDSDFHAARNDIGNCIGNLHVLESSLNRSFGDDPLASKLETNLVDWQADDSKLYENQDHEQLWLEASPKYGDVGSKECWVWHEKRLQAFQHAVYRRAFNLYSEYYAVCSSILSKDAGSNELTGSIHDLRAH</sequence>
<dbReference type="AlphaFoldDB" id="A0A809S9N4"/>
<dbReference type="KEGG" id="sniv:SFSGTM_17600"/>
<evidence type="ECO:0000313" key="2">
    <source>
        <dbReference type="EMBL" id="BBP01052.1"/>
    </source>
</evidence>
<proteinExistence type="predicted"/>
<protein>
    <recommendedName>
        <fullName evidence="1">GmrSD restriction endonucleases N-terminal domain-containing protein</fullName>
    </recommendedName>
</protein>
<keyword evidence="3" id="KW-1185">Reference proteome</keyword>
<accession>A0A809S9N4</accession>
<dbReference type="PANTHER" id="PTHR37292:SF2">
    <property type="entry name" value="DUF262 DOMAIN-CONTAINING PROTEIN"/>
    <property type="match status" value="1"/>
</dbReference>
<reference evidence="3" key="1">
    <citation type="submission" date="2019-11" db="EMBL/GenBank/DDBJ databases">
        <title>Isolation and characterization of a novel species in the genus Sulfuriferula.</title>
        <authorList>
            <person name="Mochizuki J."/>
            <person name="Kojima H."/>
            <person name="Fukui M."/>
        </authorList>
    </citation>
    <scope>NUCLEOTIDE SEQUENCE [LARGE SCALE GENOMIC DNA]</scope>
    <source>
        <strain evidence="3">SGTM</strain>
    </source>
</reference>
<feature type="domain" description="GmrSD restriction endonucleases N-terminal" evidence="1">
    <location>
        <begin position="40"/>
        <end position="312"/>
    </location>
</feature>
<dbReference type="EMBL" id="AP021881">
    <property type="protein sequence ID" value="BBP01052.1"/>
    <property type="molecule type" value="Genomic_DNA"/>
</dbReference>
<gene>
    <name evidence="2" type="ORF">SFSGTM_17600</name>
</gene>
<name>A0A809S9N4_9PROT</name>
<evidence type="ECO:0000259" key="1">
    <source>
        <dbReference type="Pfam" id="PF03235"/>
    </source>
</evidence>
<dbReference type="RefSeq" id="WP_162084875.1">
    <property type="nucleotide sequence ID" value="NZ_AP021881.1"/>
</dbReference>